<dbReference type="AlphaFoldDB" id="A0A3B4AEW9"/>
<evidence type="ECO:0000256" key="2">
    <source>
        <dbReference type="ARBA" id="ARBA00023125"/>
    </source>
</evidence>
<dbReference type="GO" id="GO:0000981">
    <property type="term" value="F:DNA-binding transcription factor activity, RNA polymerase II-specific"/>
    <property type="evidence" value="ECO:0007669"/>
    <property type="project" value="TreeGrafter"/>
</dbReference>
<accession>A0A3B4AEW9</accession>
<sequence length="149" mass="16723">PFLSSLSSSTSPPLSFPPPPSPFLPPISSPFPSLWQFLLELLLDPSCQSFISWTGDGWEFKMSDPSEVVAKRWGQCKNKPKMNYEKLSRGLRYYYHKNIIHKTAGKRYVYRFVCDVQGMLGKTAQEVVSSVNSPAPTVTSSTSDSHWSS</sequence>
<dbReference type="Gene3D" id="1.10.10.10">
    <property type="entry name" value="Winged helix-like DNA-binding domain superfamily/Winged helix DNA-binding domain"/>
    <property type="match status" value="1"/>
</dbReference>
<dbReference type="InterPro" id="IPR036390">
    <property type="entry name" value="WH_DNA-bd_sf"/>
</dbReference>
<dbReference type="GO" id="GO:0030154">
    <property type="term" value="P:cell differentiation"/>
    <property type="evidence" value="ECO:0007669"/>
    <property type="project" value="TreeGrafter"/>
</dbReference>
<evidence type="ECO:0000256" key="1">
    <source>
        <dbReference type="ARBA" id="ARBA00005562"/>
    </source>
</evidence>
<reference evidence="5" key="2">
    <citation type="submission" date="2025-09" db="UniProtKB">
        <authorList>
            <consortium name="Ensembl"/>
        </authorList>
    </citation>
    <scope>IDENTIFICATION</scope>
</reference>
<keyword evidence="6" id="KW-1185">Reference proteome</keyword>
<dbReference type="SMART" id="SM00413">
    <property type="entry name" value="ETS"/>
    <property type="match status" value="1"/>
</dbReference>
<keyword evidence="2 3" id="KW-0238">DNA-binding</keyword>
<dbReference type="InterPro" id="IPR000418">
    <property type="entry name" value="Ets_dom"/>
</dbReference>
<evidence type="ECO:0000256" key="3">
    <source>
        <dbReference type="RuleBase" id="RU004019"/>
    </source>
</evidence>
<keyword evidence="3" id="KW-0539">Nucleus</keyword>
<dbReference type="Pfam" id="PF00178">
    <property type="entry name" value="Ets"/>
    <property type="match status" value="1"/>
</dbReference>
<proteinExistence type="inferred from homology"/>
<organism evidence="5 6">
    <name type="scientific">Periophthalmus magnuspinnatus</name>
    <dbReference type="NCBI Taxonomy" id="409849"/>
    <lineage>
        <taxon>Eukaryota</taxon>
        <taxon>Metazoa</taxon>
        <taxon>Chordata</taxon>
        <taxon>Craniata</taxon>
        <taxon>Vertebrata</taxon>
        <taxon>Euteleostomi</taxon>
        <taxon>Actinopterygii</taxon>
        <taxon>Neopterygii</taxon>
        <taxon>Teleostei</taxon>
        <taxon>Neoteleostei</taxon>
        <taxon>Acanthomorphata</taxon>
        <taxon>Gobiaria</taxon>
        <taxon>Gobiiformes</taxon>
        <taxon>Gobioidei</taxon>
        <taxon>Gobiidae</taxon>
        <taxon>Oxudercinae</taxon>
        <taxon>Periophthalmus</taxon>
    </lineage>
</organism>
<evidence type="ECO:0000313" key="5">
    <source>
        <dbReference type="Ensembl" id="ENSPMGP00000015627.1"/>
    </source>
</evidence>
<protein>
    <recommendedName>
        <fullName evidence="4">ETS domain-containing protein</fullName>
    </recommendedName>
</protein>
<dbReference type="PRINTS" id="PR00454">
    <property type="entry name" value="ETSDOMAIN"/>
</dbReference>
<dbReference type="PANTHER" id="PTHR11849">
    <property type="entry name" value="ETS"/>
    <property type="match status" value="1"/>
</dbReference>
<name>A0A3B4AEW9_9GOBI</name>
<comment type="similarity">
    <text evidence="1 3">Belongs to the ETS family.</text>
</comment>
<dbReference type="GO" id="GO:0043565">
    <property type="term" value="F:sequence-specific DNA binding"/>
    <property type="evidence" value="ECO:0007669"/>
    <property type="project" value="InterPro"/>
</dbReference>
<dbReference type="PANTHER" id="PTHR11849:SF312">
    <property type="entry name" value="ETS VARIANT TRANSCRIPTION FACTOR 2"/>
    <property type="match status" value="1"/>
</dbReference>
<dbReference type="Ensembl" id="ENSPMGT00000016674.1">
    <property type="protein sequence ID" value="ENSPMGP00000015627.1"/>
    <property type="gene ID" value="ENSPMGG00000012811.1"/>
</dbReference>
<dbReference type="PROSITE" id="PS00345">
    <property type="entry name" value="ETS_DOMAIN_1"/>
    <property type="match status" value="1"/>
</dbReference>
<comment type="subcellular location">
    <subcellularLocation>
        <location evidence="3">Nucleus</location>
    </subcellularLocation>
</comment>
<dbReference type="Proteomes" id="UP000261520">
    <property type="component" value="Unplaced"/>
</dbReference>
<evidence type="ECO:0000259" key="4">
    <source>
        <dbReference type="PROSITE" id="PS50061"/>
    </source>
</evidence>
<evidence type="ECO:0000313" key="6">
    <source>
        <dbReference type="Proteomes" id="UP000261520"/>
    </source>
</evidence>
<dbReference type="InterPro" id="IPR036388">
    <property type="entry name" value="WH-like_DNA-bd_sf"/>
</dbReference>
<dbReference type="SUPFAM" id="SSF46785">
    <property type="entry name" value="Winged helix' DNA-binding domain"/>
    <property type="match status" value="1"/>
</dbReference>
<dbReference type="PROSITE" id="PS00346">
    <property type="entry name" value="ETS_DOMAIN_2"/>
    <property type="match status" value="1"/>
</dbReference>
<feature type="domain" description="ETS" evidence="4">
    <location>
        <begin position="32"/>
        <end position="113"/>
    </location>
</feature>
<dbReference type="GO" id="GO:0005634">
    <property type="term" value="C:nucleus"/>
    <property type="evidence" value="ECO:0007669"/>
    <property type="project" value="UniProtKB-SubCell"/>
</dbReference>
<dbReference type="PROSITE" id="PS50061">
    <property type="entry name" value="ETS_DOMAIN_3"/>
    <property type="match status" value="1"/>
</dbReference>
<dbReference type="InterPro" id="IPR046328">
    <property type="entry name" value="ETS_fam"/>
</dbReference>
<reference evidence="5" key="1">
    <citation type="submission" date="2025-08" db="UniProtKB">
        <authorList>
            <consortium name="Ensembl"/>
        </authorList>
    </citation>
    <scope>IDENTIFICATION</scope>
</reference>